<keyword evidence="7" id="KW-0963">Cytoplasm</keyword>
<keyword evidence="12" id="KW-0594">Phospholipid biosynthesis</keyword>
<evidence type="ECO:0000256" key="2">
    <source>
        <dbReference type="ARBA" id="ARBA00001911"/>
    </source>
</evidence>
<dbReference type="FunFam" id="3.40.50.720:FF:000069">
    <property type="entry name" value="Inositol-3-phosphate synthase 1"/>
    <property type="match status" value="1"/>
</dbReference>
<name>A0A2V3IG64_9FLOR</name>
<evidence type="ECO:0000256" key="5">
    <source>
        <dbReference type="ARBA" id="ARBA00010813"/>
    </source>
</evidence>
<dbReference type="EC" id="5.5.1.4" evidence="6"/>
<evidence type="ECO:0000313" key="17">
    <source>
        <dbReference type="Proteomes" id="UP000247409"/>
    </source>
</evidence>
<dbReference type="InterPro" id="IPR036291">
    <property type="entry name" value="NAD(P)-bd_dom_sf"/>
</dbReference>
<dbReference type="SUPFAM" id="SSF55347">
    <property type="entry name" value="Glyceraldehyde-3-phosphate dehydrogenase-like, C-terminal domain"/>
    <property type="match status" value="1"/>
</dbReference>
<evidence type="ECO:0000256" key="14">
    <source>
        <dbReference type="ARBA" id="ARBA00023264"/>
    </source>
</evidence>
<dbReference type="Pfam" id="PF07994">
    <property type="entry name" value="NAD_binding_5"/>
    <property type="match status" value="1"/>
</dbReference>
<dbReference type="Proteomes" id="UP000247409">
    <property type="component" value="Unassembled WGS sequence"/>
</dbReference>
<protein>
    <recommendedName>
        <fullName evidence="6">inositol-3-phosphate synthase</fullName>
        <ecNumber evidence="6">5.5.1.4</ecNumber>
    </recommendedName>
</protein>
<comment type="cofactor">
    <cofactor evidence="2">
        <name>NAD(+)</name>
        <dbReference type="ChEBI" id="CHEBI:57540"/>
    </cofactor>
</comment>
<reference evidence="16 17" key="1">
    <citation type="journal article" date="2018" name="Mol. Biol. Evol.">
        <title>Analysis of the draft genome of the red seaweed Gracilariopsis chorda provides insights into genome size evolution in Rhodophyta.</title>
        <authorList>
            <person name="Lee J."/>
            <person name="Yang E.C."/>
            <person name="Graf L."/>
            <person name="Yang J.H."/>
            <person name="Qiu H."/>
            <person name="Zel Zion U."/>
            <person name="Chan C.X."/>
            <person name="Stephens T.G."/>
            <person name="Weber A.P.M."/>
            <person name="Boo G.H."/>
            <person name="Boo S.M."/>
            <person name="Kim K.M."/>
            <person name="Shin Y."/>
            <person name="Jung M."/>
            <person name="Lee S.J."/>
            <person name="Yim H.S."/>
            <person name="Lee J.H."/>
            <person name="Bhattacharya D."/>
            <person name="Yoon H.S."/>
        </authorList>
    </citation>
    <scope>NUCLEOTIDE SEQUENCE [LARGE SCALE GENOMIC DNA]</scope>
    <source>
        <strain evidence="16 17">SKKU-2015</strain>
        <tissue evidence="16">Whole body</tissue>
    </source>
</reference>
<comment type="similarity">
    <text evidence="5">Belongs to the myo-inositol 1-phosphate synthase family.</text>
</comment>
<comment type="catalytic activity">
    <reaction evidence="1">
        <text>D-glucose 6-phosphate = 1D-myo-inositol 3-phosphate</text>
        <dbReference type="Rhea" id="RHEA:10716"/>
        <dbReference type="ChEBI" id="CHEBI:58401"/>
        <dbReference type="ChEBI" id="CHEBI:61548"/>
        <dbReference type="EC" id="5.5.1.4"/>
    </reaction>
</comment>
<evidence type="ECO:0000256" key="10">
    <source>
        <dbReference type="ARBA" id="ARBA00023027"/>
    </source>
</evidence>
<evidence type="ECO:0000256" key="4">
    <source>
        <dbReference type="ARBA" id="ARBA00005117"/>
    </source>
</evidence>
<dbReference type="GO" id="GO:0004512">
    <property type="term" value="F:inositol-3-phosphate synthase activity"/>
    <property type="evidence" value="ECO:0007669"/>
    <property type="project" value="UniProtKB-EC"/>
</dbReference>
<evidence type="ECO:0000256" key="3">
    <source>
        <dbReference type="ARBA" id="ARBA00004496"/>
    </source>
</evidence>
<dbReference type="InterPro" id="IPR013021">
    <property type="entry name" value="Myo-inos-1-P_Synthase_GAPDH"/>
</dbReference>
<keyword evidence="17" id="KW-1185">Reference proteome</keyword>
<evidence type="ECO:0000259" key="15">
    <source>
        <dbReference type="Pfam" id="PF01658"/>
    </source>
</evidence>
<evidence type="ECO:0000313" key="16">
    <source>
        <dbReference type="EMBL" id="PXF41033.1"/>
    </source>
</evidence>
<evidence type="ECO:0000256" key="8">
    <source>
        <dbReference type="ARBA" id="ARBA00022516"/>
    </source>
</evidence>
<dbReference type="STRING" id="448386.A0A2V3IG64"/>
<evidence type="ECO:0000256" key="1">
    <source>
        <dbReference type="ARBA" id="ARBA00000113"/>
    </source>
</evidence>
<dbReference type="GO" id="GO:0006021">
    <property type="term" value="P:inositol biosynthetic process"/>
    <property type="evidence" value="ECO:0007669"/>
    <property type="project" value="UniProtKB-UniPathway"/>
</dbReference>
<keyword evidence="14" id="KW-1208">Phospholipid metabolism</keyword>
<dbReference type="GO" id="GO:0005737">
    <property type="term" value="C:cytoplasm"/>
    <property type="evidence" value="ECO:0007669"/>
    <property type="project" value="UniProtKB-SubCell"/>
</dbReference>
<dbReference type="SUPFAM" id="SSF51735">
    <property type="entry name" value="NAD(P)-binding Rossmann-fold domains"/>
    <property type="match status" value="1"/>
</dbReference>
<dbReference type="OrthoDB" id="2887at2759"/>
<keyword evidence="13" id="KW-0413">Isomerase</keyword>
<dbReference type="EMBL" id="NBIV01000241">
    <property type="protein sequence ID" value="PXF41033.1"/>
    <property type="molecule type" value="Genomic_DNA"/>
</dbReference>
<dbReference type="PIRSF" id="PIRSF015578">
    <property type="entry name" value="Myoinos-ppht_syn"/>
    <property type="match status" value="1"/>
</dbReference>
<keyword evidence="8" id="KW-0444">Lipid biosynthesis</keyword>
<evidence type="ECO:0000256" key="9">
    <source>
        <dbReference type="ARBA" id="ARBA00022550"/>
    </source>
</evidence>
<dbReference type="GO" id="GO:0008654">
    <property type="term" value="P:phospholipid biosynthetic process"/>
    <property type="evidence" value="ECO:0007669"/>
    <property type="project" value="UniProtKB-KW"/>
</dbReference>
<dbReference type="Pfam" id="PF01658">
    <property type="entry name" value="Inos-1-P_synth"/>
    <property type="match status" value="1"/>
</dbReference>
<organism evidence="16 17">
    <name type="scientific">Gracilariopsis chorda</name>
    <dbReference type="NCBI Taxonomy" id="448386"/>
    <lineage>
        <taxon>Eukaryota</taxon>
        <taxon>Rhodophyta</taxon>
        <taxon>Florideophyceae</taxon>
        <taxon>Rhodymeniophycidae</taxon>
        <taxon>Gracilariales</taxon>
        <taxon>Gracilariaceae</taxon>
        <taxon>Gracilariopsis</taxon>
    </lineage>
</organism>
<dbReference type="InterPro" id="IPR002587">
    <property type="entry name" value="Myo-inos-1-P_Synthase"/>
</dbReference>
<evidence type="ECO:0000256" key="12">
    <source>
        <dbReference type="ARBA" id="ARBA00023209"/>
    </source>
</evidence>
<keyword evidence="9" id="KW-0398">Inositol biosynthesis</keyword>
<accession>A0A2V3IG64</accession>
<evidence type="ECO:0000256" key="13">
    <source>
        <dbReference type="ARBA" id="ARBA00023235"/>
    </source>
</evidence>
<keyword evidence="10" id="KW-0520">NAD</keyword>
<dbReference type="AlphaFoldDB" id="A0A2V3IG64"/>
<comment type="subcellular location">
    <subcellularLocation>
        <location evidence="3">Cytoplasm</location>
    </subcellularLocation>
</comment>
<evidence type="ECO:0000256" key="6">
    <source>
        <dbReference type="ARBA" id="ARBA00012125"/>
    </source>
</evidence>
<dbReference type="Gene3D" id="3.40.50.720">
    <property type="entry name" value="NAD(P)-binding Rossmann-like Domain"/>
    <property type="match status" value="2"/>
</dbReference>
<comment type="pathway">
    <text evidence="4">Polyol metabolism; myo-inositol biosynthesis; myo-inositol from D-glucose 6-phosphate: step 1/2.</text>
</comment>
<gene>
    <name evidence="16" type="ORF">BWQ96_09248</name>
</gene>
<keyword evidence="11" id="KW-0443">Lipid metabolism</keyword>
<dbReference type="PANTHER" id="PTHR11510">
    <property type="entry name" value="MYO-INOSITOL-1 PHOSPHATE SYNTHASE"/>
    <property type="match status" value="1"/>
</dbReference>
<dbReference type="UniPathway" id="UPA00823">
    <property type="reaction ID" value="UER00787"/>
</dbReference>
<evidence type="ECO:0000256" key="7">
    <source>
        <dbReference type="ARBA" id="ARBA00022490"/>
    </source>
</evidence>
<sequence length="541" mass="60020">MTDNTEQRKRSIGRVAGAITASGLLTVKSPNVRVEDGFIRSRFRYVTVNAVLDEEGNVVAIPTERFYRFKTKFQPRKLGLLQVGWGGNNGSTVTAAVVANQQGVSWETRDRVHLPNYNGSLTQAATLRVGFDDHGRDVFVPIKSVIPMAEPNNIVLGGWDISGFNLADAMDRAGVLEPDLRRKLRPHMETMKPLPAAFDRQFIAKNQVPRADNIIESQDKQVQLDQLRRDIRDFKEQNGLEFVVVVWTGNSERYAVESEGVNDTADNLLSSIKSSHQEVSPSTLYCVASILEGCPYVNGSPQNTFVPGAVELAKKHNVIISGDDFKSGQTKMKSVLADYLIGCGVKIKTMVTYNHLGNNDMYQLTDEVMWKPKSASKSRVIEDIVDSNGTLYKAGGDSPDHVVVVKYVPFLGDSKRDVSEYTSETFMDCHYTTIMHNECLDSALCSPLILDLAIFAELFSRVLYAVEDENGKVKEESFSSMESAMSVLGFYMKIPRTPPGEPIVNALGRQKSCIENLLRALVGLEPENNMLLETKCPFTQA</sequence>
<comment type="caution">
    <text evidence="16">The sequence shown here is derived from an EMBL/GenBank/DDBJ whole genome shotgun (WGS) entry which is preliminary data.</text>
</comment>
<proteinExistence type="inferred from homology"/>
<feature type="domain" description="Myo-inositol-1-phosphate synthase GAPDH-like" evidence="15">
    <location>
        <begin position="328"/>
        <end position="442"/>
    </location>
</feature>
<evidence type="ECO:0000256" key="11">
    <source>
        <dbReference type="ARBA" id="ARBA00023098"/>
    </source>
</evidence>